<dbReference type="PANTHER" id="PTHR43785:SF12">
    <property type="entry name" value="TYPE-1 GLUTAMINE SYNTHETASE 2"/>
    <property type="match status" value="1"/>
</dbReference>
<evidence type="ECO:0000256" key="3">
    <source>
        <dbReference type="PROSITE-ProRule" id="PRU01331"/>
    </source>
</evidence>
<accession>A0A7X0KW61</accession>
<comment type="caution">
    <text evidence="6">The sequence shown here is derived from an EMBL/GenBank/DDBJ whole genome shotgun (WGS) entry which is preliminary data.</text>
</comment>
<keyword evidence="2 6" id="KW-0436">Ligase</keyword>
<dbReference type="Proteomes" id="UP000537775">
    <property type="component" value="Unassembled WGS sequence"/>
</dbReference>
<evidence type="ECO:0000259" key="5">
    <source>
        <dbReference type="PROSITE" id="PS51987"/>
    </source>
</evidence>
<dbReference type="PROSITE" id="PS51987">
    <property type="entry name" value="GS_CATALYTIC"/>
    <property type="match status" value="1"/>
</dbReference>
<dbReference type="GO" id="GO:0006542">
    <property type="term" value="P:glutamine biosynthetic process"/>
    <property type="evidence" value="ECO:0007669"/>
    <property type="project" value="InterPro"/>
</dbReference>
<evidence type="ECO:0000313" key="7">
    <source>
        <dbReference type="Proteomes" id="UP000537775"/>
    </source>
</evidence>
<dbReference type="AlphaFoldDB" id="A0A7X0KW61"/>
<dbReference type="Pfam" id="PF00120">
    <property type="entry name" value="Gln-synt_C"/>
    <property type="match status" value="1"/>
</dbReference>
<dbReference type="SMART" id="SM01230">
    <property type="entry name" value="Gln-synt_C"/>
    <property type="match status" value="1"/>
</dbReference>
<comment type="similarity">
    <text evidence="1 3 4">Belongs to the glutamine synthetase family.</text>
</comment>
<evidence type="ECO:0000256" key="1">
    <source>
        <dbReference type="ARBA" id="ARBA00009897"/>
    </source>
</evidence>
<dbReference type="InterPro" id="IPR014746">
    <property type="entry name" value="Gln_synth/guanido_kin_cat_dom"/>
</dbReference>
<dbReference type="PANTHER" id="PTHR43785">
    <property type="entry name" value="GAMMA-GLUTAMYLPUTRESCINE SYNTHETASE"/>
    <property type="match status" value="1"/>
</dbReference>
<keyword evidence="7" id="KW-1185">Reference proteome</keyword>
<proteinExistence type="inferred from homology"/>
<dbReference type="Gene3D" id="3.10.20.70">
    <property type="entry name" value="Glutamine synthetase, N-terminal domain"/>
    <property type="match status" value="1"/>
</dbReference>
<dbReference type="InterPro" id="IPR008146">
    <property type="entry name" value="Gln_synth_cat_dom"/>
</dbReference>
<evidence type="ECO:0000256" key="4">
    <source>
        <dbReference type="RuleBase" id="RU000384"/>
    </source>
</evidence>
<reference evidence="6 7" key="1">
    <citation type="submission" date="2020-08" db="EMBL/GenBank/DDBJ databases">
        <title>Sequencing the genomes of 1000 actinobacteria strains.</title>
        <authorList>
            <person name="Klenk H.-P."/>
        </authorList>
    </citation>
    <scope>NUCLEOTIDE SEQUENCE [LARGE SCALE GENOMIC DNA]</scope>
    <source>
        <strain evidence="6 7">DSM 12511</strain>
    </source>
</reference>
<evidence type="ECO:0000256" key="2">
    <source>
        <dbReference type="ARBA" id="ARBA00022598"/>
    </source>
</evidence>
<evidence type="ECO:0000313" key="6">
    <source>
        <dbReference type="EMBL" id="MBB6392794.1"/>
    </source>
</evidence>
<dbReference type="InterPro" id="IPR036651">
    <property type="entry name" value="Gln_synt_N_sf"/>
</dbReference>
<name>A0A7X0KW61_9MICO</name>
<organism evidence="6 7">
    <name type="scientific">Microbacterium thalassium</name>
    <dbReference type="NCBI Taxonomy" id="362649"/>
    <lineage>
        <taxon>Bacteria</taxon>
        <taxon>Bacillati</taxon>
        <taxon>Actinomycetota</taxon>
        <taxon>Actinomycetes</taxon>
        <taxon>Micrococcales</taxon>
        <taxon>Microbacteriaceae</taxon>
        <taxon>Microbacterium</taxon>
    </lineage>
</organism>
<dbReference type="Gene3D" id="3.30.590.10">
    <property type="entry name" value="Glutamine synthetase/guanido kinase, catalytic domain"/>
    <property type="match status" value="1"/>
</dbReference>
<sequence length="428" mass="44295">MTEPAPVEPLVFGSIVDPGGVTRAKAVPADRLDEFARVGMGASPSWNVFCVDDQLAFTDRFNVAGDLRLRIDPEALRSLGDGVQWAPATIHTQDGATSPACTRSALERTVDRLAADGITARIGHELEFTLFEGVPVPQWSAYGLGAALDQREFLQSVLARAWIADLGIAQVHAEFGANQFEISLPALPPVEAADALVLARTVISQAAREHSMAASFSPLPAEGGAGNGAHLHLSLTTGDAPVFEGGDREHGLTDAGAAAIGGILAALPDLMGALASSALSATRMQPGMWSGAWCCWGTENREAAVRLIEGGPGAAGGANVEVKCMDASANPYAATAVLLEAARAGIRDGAALPPEVTVNPASADPAPALLPTDGPDQLVRLARSPIAGTALGAWIVEAVGAVRSLEHATYADTPLAETAERLRYAWTN</sequence>
<gene>
    <name evidence="6" type="ORF">HD594_003107</name>
</gene>
<dbReference type="EMBL" id="JACHML010000001">
    <property type="protein sequence ID" value="MBB6392794.1"/>
    <property type="molecule type" value="Genomic_DNA"/>
</dbReference>
<dbReference type="SUPFAM" id="SSF55931">
    <property type="entry name" value="Glutamine synthetase/guanido kinase"/>
    <property type="match status" value="1"/>
</dbReference>
<dbReference type="EC" id="6.3.1.2" evidence="6"/>
<feature type="domain" description="GS catalytic" evidence="5">
    <location>
        <begin position="102"/>
        <end position="428"/>
    </location>
</feature>
<dbReference type="GO" id="GO:0004356">
    <property type="term" value="F:glutamine synthetase activity"/>
    <property type="evidence" value="ECO:0007669"/>
    <property type="project" value="UniProtKB-EC"/>
</dbReference>
<dbReference type="RefSeq" id="WP_184751873.1">
    <property type="nucleotide sequence ID" value="NZ_BAAAJR010000001.1"/>
</dbReference>
<protein>
    <submittedName>
        <fullName evidence="6">Glutamine synthetase</fullName>
        <ecNumber evidence="6">6.3.1.2</ecNumber>
    </submittedName>
</protein>